<dbReference type="Gene3D" id="1.10.3020.10">
    <property type="entry name" value="alpha-amino acid ester hydrolase ( Helical cap domain)"/>
    <property type="match status" value="1"/>
</dbReference>
<dbReference type="Gene3D" id="3.40.50.1820">
    <property type="entry name" value="alpha/beta hydrolase"/>
    <property type="match status" value="1"/>
</dbReference>
<dbReference type="InterPro" id="IPR000383">
    <property type="entry name" value="Xaa-Pro-like_dom"/>
</dbReference>
<dbReference type="InterPro" id="IPR005674">
    <property type="entry name" value="CocE/Ser_esterase"/>
</dbReference>
<sequence length="621" mass="68209">MMAAGVISLLLAACTSAISHKTTSEQKDRRYTVDISMRDGVRLHTVILLPKEVSGGANHLPILLTRTIYGADDITGQMDDRSETSPFDGWGKRLVGGPYIRVLQDARGQNRSGGEFVVTGPLAHTADNHTSTDESTDAFDTIDWLIHHVAETDGQVGLIGTSYDGFTTLMGLIDAHPAVKVAVAVNPMVDGWRGDDWFHNGAFRQLLIPQIGADGKHADISLPTTVSEQARAFLQEGSAGAFGHHHGIDDVVFWREILAHPAYDSYWQARALDRVLAAHPPHVPLMLVHGLWDQEDLYGALAVWKALRPQGRRADTTFLTIGPWRHAQALEDGTAVGALRWGQDTAAWWREDVLTPFLAHYLKRTPMTVAPVTVFQSGSGQWLGLPDWPPATTTRPLYLLPEHRLGFTAGPGQTHTLEYRSDPAHPVPFMPDAGGVVSDETWLAADQRFVTGRNDVLTFSSDMLTHPLTVQGSPIAHLGASTSGTDADWVVKLIDAYPADSRPGSGVSGALMPVAMDIFRGRYRKSLEHPEPLRSDVLQSYRIVLPEVSHTFQPGHRIVVQIQSSWFPLYDRNPQRFVRNIFLAHPADYRVAHQRIAVGGPLESHVDLPVVSDGRAPSLYP</sequence>
<keyword evidence="1 3" id="KW-0378">Hydrolase</keyword>
<keyword evidence="4" id="KW-1185">Reference proteome</keyword>
<evidence type="ECO:0000256" key="1">
    <source>
        <dbReference type="ARBA" id="ARBA00022801"/>
    </source>
</evidence>
<protein>
    <submittedName>
        <fullName evidence="3">CocE/NonD family hydrolase</fullName>
    </submittedName>
</protein>
<dbReference type="InterPro" id="IPR029058">
    <property type="entry name" value="AB_hydrolase_fold"/>
</dbReference>
<dbReference type="Proteomes" id="UP001521074">
    <property type="component" value="Unassembled WGS sequence"/>
</dbReference>
<proteinExistence type="predicted"/>
<dbReference type="SMART" id="SM00939">
    <property type="entry name" value="PepX_C"/>
    <property type="match status" value="1"/>
</dbReference>
<evidence type="ECO:0000313" key="3">
    <source>
        <dbReference type="EMBL" id="MCE0743690.1"/>
    </source>
</evidence>
<feature type="domain" description="Xaa-Pro dipeptidyl-peptidase C-terminal" evidence="2">
    <location>
        <begin position="355"/>
        <end position="607"/>
    </location>
</feature>
<dbReference type="NCBIfam" id="TIGR00976">
    <property type="entry name" value="CocE_NonD"/>
    <property type="match status" value="1"/>
</dbReference>
<dbReference type="SUPFAM" id="SSF49785">
    <property type="entry name" value="Galactose-binding domain-like"/>
    <property type="match status" value="1"/>
</dbReference>
<dbReference type="InterPro" id="IPR008979">
    <property type="entry name" value="Galactose-bd-like_sf"/>
</dbReference>
<evidence type="ECO:0000259" key="2">
    <source>
        <dbReference type="SMART" id="SM00939"/>
    </source>
</evidence>
<name>A0ABS8VX94_9PROT</name>
<dbReference type="EMBL" id="JAJSOJ010000018">
    <property type="protein sequence ID" value="MCE0743690.1"/>
    <property type="molecule type" value="Genomic_DNA"/>
</dbReference>
<accession>A0ABS8VX94</accession>
<reference evidence="3 4" key="1">
    <citation type="submission" date="2021-12" db="EMBL/GenBank/DDBJ databases">
        <title>Genome sequence of Acetobacter sicerae DmPark20a_162.</title>
        <authorList>
            <person name="Chaston J.M."/>
        </authorList>
    </citation>
    <scope>NUCLEOTIDE SEQUENCE [LARGE SCALE GENOMIC DNA]</scope>
    <source>
        <strain evidence="3 4">DmPark20a_162</strain>
    </source>
</reference>
<dbReference type="RefSeq" id="WP_232877277.1">
    <property type="nucleotide sequence ID" value="NZ_JAJSOJ010000018.1"/>
</dbReference>
<dbReference type="Gene3D" id="2.60.120.260">
    <property type="entry name" value="Galactose-binding domain-like"/>
    <property type="match status" value="1"/>
</dbReference>
<dbReference type="Pfam" id="PF08530">
    <property type="entry name" value="PepX_C"/>
    <property type="match status" value="1"/>
</dbReference>
<dbReference type="InterPro" id="IPR013736">
    <property type="entry name" value="Xaa-Pro_dipept_C"/>
</dbReference>
<organism evidence="3 4">
    <name type="scientific">Acetobacter sicerae</name>
    <dbReference type="NCBI Taxonomy" id="85325"/>
    <lineage>
        <taxon>Bacteria</taxon>
        <taxon>Pseudomonadati</taxon>
        <taxon>Pseudomonadota</taxon>
        <taxon>Alphaproteobacteria</taxon>
        <taxon>Acetobacterales</taxon>
        <taxon>Acetobacteraceae</taxon>
        <taxon>Acetobacter</taxon>
    </lineage>
</organism>
<evidence type="ECO:0000313" key="4">
    <source>
        <dbReference type="Proteomes" id="UP001521074"/>
    </source>
</evidence>
<dbReference type="GO" id="GO:0016787">
    <property type="term" value="F:hydrolase activity"/>
    <property type="evidence" value="ECO:0007669"/>
    <property type="project" value="UniProtKB-KW"/>
</dbReference>
<dbReference type="Pfam" id="PF02129">
    <property type="entry name" value="Peptidase_S15"/>
    <property type="match status" value="1"/>
</dbReference>
<gene>
    <name evidence="3" type="ORF">LWC05_07250</name>
</gene>
<dbReference type="SUPFAM" id="SSF53474">
    <property type="entry name" value="alpha/beta-Hydrolases"/>
    <property type="match status" value="1"/>
</dbReference>
<comment type="caution">
    <text evidence="3">The sequence shown here is derived from an EMBL/GenBank/DDBJ whole genome shotgun (WGS) entry which is preliminary data.</text>
</comment>